<evidence type="ECO:0000313" key="3">
    <source>
        <dbReference type="EMBL" id="JAP72522.1"/>
    </source>
</evidence>
<evidence type="ECO:0000259" key="2">
    <source>
        <dbReference type="Pfam" id="PF22749"/>
    </source>
</evidence>
<dbReference type="AlphaFoldDB" id="A0A131Y220"/>
<dbReference type="Gene3D" id="3.40.50.1820">
    <property type="entry name" value="alpha/beta hydrolase"/>
    <property type="match status" value="1"/>
</dbReference>
<dbReference type="GO" id="GO:0035197">
    <property type="term" value="F:siRNA binding"/>
    <property type="evidence" value="ECO:0007669"/>
    <property type="project" value="TreeGrafter"/>
</dbReference>
<dbReference type="GO" id="GO:0031048">
    <property type="term" value="P:regulatory ncRNA-mediated heterochromatin formation"/>
    <property type="evidence" value="ECO:0007669"/>
    <property type="project" value="TreeGrafter"/>
</dbReference>
<sequence length="337" mass="38268">MANANHGVPDSTADGYPRKRSLVRQETEDEDDDFSAFPTTIEDFGYFFNDFGQLRNIRTGEPYLFAERPNDHDYNQARYEALGDVITEHVYGLLETETKLNRLTVPVDVQEHEPHTFIFASEDAFTNKHRLLILIHGSGVVRAGQWSRRLIINDSLKKGTQLPYIRRALGLGYGVLVLNTNDNSRVVNGLKLPIRDNDTPEKHARYVWERFVDKTVARHVAIVAHSYGGIVAVNLAMEFYASFRDRVFALGLTDSVHSFSRQKVPHRVVQFLSNVSRNWVSSPEPLDRPLRDRHDGVDIKRVSAGTVTHEMTSWSSFASVFEFLESAYQKTVAANGD</sequence>
<organism evidence="3">
    <name type="scientific">Ixodes ricinus</name>
    <name type="common">Common tick</name>
    <name type="synonym">Acarus ricinus</name>
    <dbReference type="NCBI Taxonomy" id="34613"/>
    <lineage>
        <taxon>Eukaryota</taxon>
        <taxon>Metazoa</taxon>
        <taxon>Ecdysozoa</taxon>
        <taxon>Arthropoda</taxon>
        <taxon>Chelicerata</taxon>
        <taxon>Arachnida</taxon>
        <taxon>Acari</taxon>
        <taxon>Parasitiformes</taxon>
        <taxon>Ixodida</taxon>
        <taxon>Ixodoidea</taxon>
        <taxon>Ixodidae</taxon>
        <taxon>Ixodinae</taxon>
        <taxon>Ixodes</taxon>
    </lineage>
</organism>
<accession>A0A131Y220</accession>
<feature type="region of interest" description="Disordered" evidence="1">
    <location>
        <begin position="1"/>
        <end position="35"/>
    </location>
</feature>
<dbReference type="PANTHER" id="PTHR21357:SF4">
    <property type="entry name" value="FAM172 FAMILY PROTEIN HOMOLOG CG10038"/>
    <property type="match status" value="1"/>
</dbReference>
<dbReference type="GO" id="GO:0005634">
    <property type="term" value="C:nucleus"/>
    <property type="evidence" value="ECO:0007669"/>
    <property type="project" value="TreeGrafter"/>
</dbReference>
<dbReference type="Pfam" id="PF22749">
    <property type="entry name" value="Arb2"/>
    <property type="match status" value="1"/>
</dbReference>
<dbReference type="InterPro" id="IPR048263">
    <property type="entry name" value="Arb2"/>
</dbReference>
<protein>
    <recommendedName>
        <fullName evidence="2">Arb2 domain-containing protein</fullName>
    </recommendedName>
</protein>
<dbReference type="EMBL" id="GEFM01003274">
    <property type="protein sequence ID" value="JAP72522.1"/>
    <property type="molecule type" value="mRNA"/>
</dbReference>
<dbReference type="PANTHER" id="PTHR21357">
    <property type="entry name" value="FAM172 FAMILY PROTEIN HOMOLOG CG10038"/>
    <property type="match status" value="1"/>
</dbReference>
<dbReference type="FunFam" id="3.40.50.1820:FF:000257">
    <property type="entry name" value="Uncharacterized protein, isoform A"/>
    <property type="match status" value="1"/>
</dbReference>
<evidence type="ECO:0000256" key="1">
    <source>
        <dbReference type="SAM" id="MobiDB-lite"/>
    </source>
</evidence>
<dbReference type="InterPro" id="IPR029058">
    <property type="entry name" value="AB_hydrolase_fold"/>
</dbReference>
<name>A0A131Y220_IXORI</name>
<dbReference type="SUPFAM" id="SSF53474">
    <property type="entry name" value="alpha/beta-Hydrolases"/>
    <property type="match status" value="1"/>
</dbReference>
<proteinExistence type="evidence at transcript level"/>
<reference evidence="3" key="1">
    <citation type="submission" date="2016-02" db="EMBL/GenBank/DDBJ databases">
        <title>RNAseq analyses of the midgut from blood- or serum-fed Ixodes ricinus ticks.</title>
        <authorList>
            <person name="Perner J."/>
            <person name="Provaznik J."/>
            <person name="Schrenkova J."/>
            <person name="Urbanova V."/>
            <person name="Ribeiro J.M."/>
            <person name="Kopacek P."/>
        </authorList>
    </citation>
    <scope>NUCLEOTIDE SEQUENCE</scope>
    <source>
        <tissue evidence="3">Gut</tissue>
    </source>
</reference>
<dbReference type="InterPro" id="IPR053858">
    <property type="entry name" value="Arb2_dom"/>
</dbReference>
<feature type="domain" description="Arb2" evidence="2">
    <location>
        <begin position="37"/>
        <end position="286"/>
    </location>
</feature>